<organism evidence="1 2">
    <name type="scientific">Streptomyces kaniharaensis</name>
    <dbReference type="NCBI Taxonomy" id="212423"/>
    <lineage>
        <taxon>Bacteria</taxon>
        <taxon>Bacillati</taxon>
        <taxon>Actinomycetota</taxon>
        <taxon>Actinomycetes</taxon>
        <taxon>Kitasatosporales</taxon>
        <taxon>Streptomycetaceae</taxon>
        <taxon>Streptomyces</taxon>
    </lineage>
</organism>
<dbReference type="Proteomes" id="UP000450000">
    <property type="component" value="Unassembled WGS sequence"/>
</dbReference>
<evidence type="ECO:0000313" key="2">
    <source>
        <dbReference type="Proteomes" id="UP000450000"/>
    </source>
</evidence>
<protein>
    <recommendedName>
        <fullName evidence="3">DUF3558 domain-containing protein</fullName>
    </recommendedName>
</protein>
<reference evidence="1 2" key="1">
    <citation type="submission" date="2019-09" db="EMBL/GenBank/DDBJ databases">
        <title>Genome Sequences of Streptomyces kaniharaensis ATCC 21070.</title>
        <authorList>
            <person name="Zhu W."/>
            <person name="De Crecy-Lagard V."/>
            <person name="Richards N.G."/>
        </authorList>
    </citation>
    <scope>NUCLEOTIDE SEQUENCE [LARGE SCALE GENOMIC DNA]</scope>
    <source>
        <strain evidence="1 2">SF-557</strain>
    </source>
</reference>
<evidence type="ECO:0000313" key="1">
    <source>
        <dbReference type="EMBL" id="MQS17022.1"/>
    </source>
</evidence>
<name>A0A6N7KZE6_9ACTN</name>
<sequence>MLRTTASRETLRRRRAGALFAATALTAAVCGIGPPGHAVAAGKSGSPASAARTAPVHACPDEPLTPGLPPLKPLPNTVPLPDPVHLAAGTAVFGARYPGNTQYLVAPSDWSCDVVFFSGDGGEQAYIHPGAHTNDPLSAQYTSLVQAVFNSGGVQTDVDLACPFIPQATAPAQPGGQPGTCLAKPRQPADQVHVVPTNTPGLFVTAVGVPAGVRESNIAASQQAPPSGQTNPVVALVTLQGPGGTAQEISCAMPKPAATANCQASLDFFLATSAVGQKLSSTDLSNAIENLNNFLASYLG</sequence>
<accession>A0A6N7KZE6</accession>
<comment type="caution">
    <text evidence="1">The sequence shown here is derived from an EMBL/GenBank/DDBJ whole genome shotgun (WGS) entry which is preliminary data.</text>
</comment>
<gene>
    <name evidence="1" type="ORF">F7Q99_33745</name>
</gene>
<proteinExistence type="predicted"/>
<evidence type="ECO:0008006" key="3">
    <source>
        <dbReference type="Google" id="ProtNLM"/>
    </source>
</evidence>
<dbReference type="EMBL" id="WBOF01000003">
    <property type="protein sequence ID" value="MQS17022.1"/>
    <property type="molecule type" value="Genomic_DNA"/>
</dbReference>
<dbReference type="AlphaFoldDB" id="A0A6N7KZE6"/>
<dbReference type="RefSeq" id="WP_153468893.1">
    <property type="nucleotide sequence ID" value="NZ_WBOF01000003.1"/>
</dbReference>
<keyword evidence="2" id="KW-1185">Reference proteome</keyword>